<dbReference type="InterPro" id="IPR019660">
    <property type="entry name" value="Put_sensory_transdc_reg_YbjN"/>
</dbReference>
<reference evidence="1 2" key="1">
    <citation type="submission" date="2019-08" db="EMBL/GenBank/DDBJ databases">
        <title>In-depth cultivation of the pig gut microbiome towards novel bacterial diversity and tailored functional studies.</title>
        <authorList>
            <person name="Wylensek D."/>
            <person name="Hitch T.C.A."/>
            <person name="Clavel T."/>
        </authorList>
    </citation>
    <scope>NUCLEOTIDE SEQUENCE [LARGE SCALE GENOMIC DNA]</scope>
    <source>
        <strain evidence="1 2">WB03_NA08</strain>
    </source>
</reference>
<protein>
    <recommendedName>
        <fullName evidence="3">YbjN domain-containing protein</fullName>
    </recommendedName>
</protein>
<proteinExistence type="predicted"/>
<dbReference type="EMBL" id="VULO01000002">
    <property type="protein sequence ID" value="MSS83595.1"/>
    <property type="molecule type" value="Genomic_DNA"/>
</dbReference>
<keyword evidence="2" id="KW-1185">Reference proteome</keyword>
<evidence type="ECO:0000313" key="2">
    <source>
        <dbReference type="Proteomes" id="UP000470875"/>
    </source>
</evidence>
<evidence type="ECO:0000313" key="1">
    <source>
        <dbReference type="EMBL" id="MSS83595.1"/>
    </source>
</evidence>
<dbReference type="AlphaFoldDB" id="A0A6N7W2S5"/>
<dbReference type="Pfam" id="PF10722">
    <property type="entry name" value="YbjN"/>
    <property type="match status" value="1"/>
</dbReference>
<comment type="caution">
    <text evidence="1">The sequence shown here is derived from an EMBL/GenBank/DDBJ whole genome shotgun (WGS) entry which is preliminary data.</text>
</comment>
<evidence type="ECO:0008006" key="3">
    <source>
        <dbReference type="Google" id="ProtNLM"/>
    </source>
</evidence>
<name>A0A6N7W2S5_9ACTO</name>
<dbReference type="Proteomes" id="UP000470875">
    <property type="component" value="Unassembled WGS sequence"/>
</dbReference>
<dbReference type="RefSeq" id="WP_154543151.1">
    <property type="nucleotide sequence ID" value="NZ_VULO01000002.1"/>
</dbReference>
<organism evidence="1 2">
    <name type="scientific">Scrofimicrobium canadense</name>
    <dbReference type="NCBI Taxonomy" id="2652290"/>
    <lineage>
        <taxon>Bacteria</taxon>
        <taxon>Bacillati</taxon>
        <taxon>Actinomycetota</taxon>
        <taxon>Actinomycetes</taxon>
        <taxon>Actinomycetales</taxon>
        <taxon>Actinomycetaceae</taxon>
        <taxon>Scrofimicrobium</taxon>
    </lineage>
</organism>
<sequence>MPEPNDLTPPVTRDRILSILEDLGISPMLDGEGDLAISLFPYLFYIVTQNQHPILGIGAAPRSVDMRYTELASEFVASHNADFYAPKMYSMVSDEGKIRFRLSHCFNWDAGATDEQISSEIDAFLRGSMDAFGRMEAAFPDPWALGDES</sequence>
<accession>A0A6N7W2S5</accession>
<gene>
    <name evidence="1" type="ORF">FYJ24_02210</name>
</gene>